<dbReference type="SUPFAM" id="SSF63446">
    <property type="entry name" value="Type I dockerin domain"/>
    <property type="match status" value="1"/>
</dbReference>
<dbReference type="Gene3D" id="2.60.40.10">
    <property type="entry name" value="Immunoglobulins"/>
    <property type="match status" value="1"/>
</dbReference>
<dbReference type="Gene3D" id="1.10.1330.10">
    <property type="entry name" value="Dockerin domain"/>
    <property type="match status" value="1"/>
</dbReference>
<dbReference type="FunFam" id="2.60.40.10:FF:000270">
    <property type="entry name" value="Cell surface protein"/>
    <property type="match status" value="1"/>
</dbReference>
<organism evidence="3 4">
    <name type="scientific">Methanofollis fontis</name>
    <dbReference type="NCBI Taxonomy" id="2052832"/>
    <lineage>
        <taxon>Archaea</taxon>
        <taxon>Methanobacteriati</taxon>
        <taxon>Methanobacteriota</taxon>
        <taxon>Stenosarchaea group</taxon>
        <taxon>Methanomicrobia</taxon>
        <taxon>Methanomicrobiales</taxon>
        <taxon>Methanomicrobiaceae</taxon>
        <taxon>Methanofollis</taxon>
    </lineage>
</organism>
<proteinExistence type="predicted"/>
<dbReference type="InterPro" id="IPR013783">
    <property type="entry name" value="Ig-like_fold"/>
</dbReference>
<protein>
    <recommendedName>
        <fullName evidence="5">PKD domain-containing protein</fullName>
    </recommendedName>
</protein>
<sequence>MTYLFLTGPGLPASGVNLVNLSAAVESDDPSTFTIVAVKIDETWDYCWDTASVLGGALQEGTYTLYAAPQPKALADLDGVPYAQAAIRFTAPVLPGNVSFVADQTSGVAPLTVQFTDTSDGAPTSWEWSFGDGAASTAQHPIHTYTAAGNYTVSLSVNGGADTCTHTAYITVTPVLYGDANGDETVNQADTLRVLRQVVGLAVKPTAGSDAFTRTDVHANGVIEVGDALFIAQYNVGLRDAWFSLIE</sequence>
<feature type="domain" description="PKD" evidence="1">
    <location>
        <begin position="96"/>
        <end position="173"/>
    </location>
</feature>
<dbReference type="SMART" id="SM00089">
    <property type="entry name" value="PKD"/>
    <property type="match status" value="1"/>
</dbReference>
<dbReference type="OrthoDB" id="136775at2157"/>
<reference evidence="3 4" key="1">
    <citation type="submission" date="2017-11" db="EMBL/GenBank/DDBJ databases">
        <title>Isolation and Characterization of Methanofollis Species from Methane Seep Offshore SW Taiwan.</title>
        <authorList>
            <person name="Teng N.-H."/>
            <person name="Lai M.-C."/>
            <person name="Chen S.-C."/>
        </authorList>
    </citation>
    <scope>NUCLEOTIDE SEQUENCE [LARGE SCALE GENOMIC DNA]</scope>
    <source>
        <strain evidence="3 4">FWC-SCC2</strain>
    </source>
</reference>
<evidence type="ECO:0000313" key="3">
    <source>
        <dbReference type="EMBL" id="TAJ45024.1"/>
    </source>
</evidence>
<dbReference type="PROSITE" id="PS51766">
    <property type="entry name" value="DOCKERIN"/>
    <property type="match status" value="1"/>
</dbReference>
<gene>
    <name evidence="3" type="ORF">CUJ86_04700</name>
</gene>
<dbReference type="EMBL" id="PGCL01000002">
    <property type="protein sequence ID" value="TAJ45024.1"/>
    <property type="molecule type" value="Genomic_DNA"/>
</dbReference>
<dbReference type="InterPro" id="IPR000601">
    <property type="entry name" value="PKD_dom"/>
</dbReference>
<evidence type="ECO:0000313" key="4">
    <source>
        <dbReference type="Proteomes" id="UP000292580"/>
    </source>
</evidence>
<dbReference type="Pfam" id="PF18911">
    <property type="entry name" value="PKD_4"/>
    <property type="match status" value="1"/>
</dbReference>
<dbReference type="Proteomes" id="UP000292580">
    <property type="component" value="Unassembled WGS sequence"/>
</dbReference>
<dbReference type="AlphaFoldDB" id="A0A483CUM4"/>
<dbReference type="InterPro" id="IPR035986">
    <property type="entry name" value="PKD_dom_sf"/>
</dbReference>
<dbReference type="InterPro" id="IPR016134">
    <property type="entry name" value="Dockerin_dom"/>
</dbReference>
<evidence type="ECO:0000259" key="1">
    <source>
        <dbReference type="PROSITE" id="PS50093"/>
    </source>
</evidence>
<dbReference type="InterPro" id="IPR036439">
    <property type="entry name" value="Dockerin_dom_sf"/>
</dbReference>
<dbReference type="GO" id="GO:0000272">
    <property type="term" value="P:polysaccharide catabolic process"/>
    <property type="evidence" value="ECO:0007669"/>
    <property type="project" value="InterPro"/>
</dbReference>
<dbReference type="InterPro" id="IPR002105">
    <property type="entry name" value="Dockerin_1_rpt"/>
</dbReference>
<accession>A0A483CUM4</accession>
<comment type="caution">
    <text evidence="3">The sequence shown here is derived from an EMBL/GenBank/DDBJ whole genome shotgun (WGS) entry which is preliminary data.</text>
</comment>
<name>A0A483CUM4_9EURY</name>
<keyword evidence="4" id="KW-1185">Reference proteome</keyword>
<dbReference type="Pfam" id="PF00404">
    <property type="entry name" value="Dockerin_1"/>
    <property type="match status" value="1"/>
</dbReference>
<dbReference type="InterPro" id="IPR022409">
    <property type="entry name" value="PKD/Chitinase_dom"/>
</dbReference>
<evidence type="ECO:0000259" key="2">
    <source>
        <dbReference type="PROSITE" id="PS51766"/>
    </source>
</evidence>
<evidence type="ECO:0008006" key="5">
    <source>
        <dbReference type="Google" id="ProtNLM"/>
    </source>
</evidence>
<dbReference type="CDD" id="cd14256">
    <property type="entry name" value="Dockerin_I"/>
    <property type="match status" value="1"/>
</dbReference>
<dbReference type="SUPFAM" id="SSF49299">
    <property type="entry name" value="PKD domain"/>
    <property type="match status" value="1"/>
</dbReference>
<dbReference type="PROSITE" id="PS50093">
    <property type="entry name" value="PKD"/>
    <property type="match status" value="1"/>
</dbReference>
<dbReference type="GO" id="GO:0004553">
    <property type="term" value="F:hydrolase activity, hydrolyzing O-glycosyl compounds"/>
    <property type="evidence" value="ECO:0007669"/>
    <property type="project" value="InterPro"/>
</dbReference>
<dbReference type="CDD" id="cd00146">
    <property type="entry name" value="PKD"/>
    <property type="match status" value="1"/>
</dbReference>
<feature type="domain" description="Dockerin" evidence="2">
    <location>
        <begin position="173"/>
        <end position="244"/>
    </location>
</feature>